<proteinExistence type="predicted"/>
<evidence type="ECO:0008006" key="3">
    <source>
        <dbReference type="Google" id="ProtNLM"/>
    </source>
</evidence>
<dbReference type="STRING" id="1513793.SAMN06296036_11745"/>
<evidence type="ECO:0000313" key="1">
    <source>
        <dbReference type="EMBL" id="SMF54782.1"/>
    </source>
</evidence>
<evidence type="ECO:0000313" key="2">
    <source>
        <dbReference type="Proteomes" id="UP000192907"/>
    </source>
</evidence>
<gene>
    <name evidence="1" type="ORF">SAMN06296036_11745</name>
</gene>
<protein>
    <recommendedName>
        <fullName evidence="3">Outer membrane protein beta-barrel domain-containing protein</fullName>
    </recommendedName>
</protein>
<dbReference type="RefSeq" id="WP_132322132.1">
    <property type="nucleotide sequence ID" value="NZ_FWZT01000017.1"/>
</dbReference>
<dbReference type="AlphaFoldDB" id="A0A1Y6CGV1"/>
<dbReference type="EMBL" id="FWZT01000017">
    <property type="protein sequence ID" value="SMF54782.1"/>
    <property type="molecule type" value="Genomic_DNA"/>
</dbReference>
<organism evidence="1 2">
    <name type="scientific">Pseudobacteriovorax antillogorgiicola</name>
    <dbReference type="NCBI Taxonomy" id="1513793"/>
    <lineage>
        <taxon>Bacteria</taxon>
        <taxon>Pseudomonadati</taxon>
        <taxon>Bdellovibrionota</taxon>
        <taxon>Oligoflexia</taxon>
        <taxon>Oligoflexales</taxon>
        <taxon>Pseudobacteriovoracaceae</taxon>
        <taxon>Pseudobacteriovorax</taxon>
    </lineage>
</organism>
<keyword evidence="2" id="KW-1185">Reference proteome</keyword>
<name>A0A1Y6CGV1_9BACT</name>
<accession>A0A1Y6CGV1</accession>
<reference evidence="2" key="1">
    <citation type="submission" date="2017-04" db="EMBL/GenBank/DDBJ databases">
        <authorList>
            <person name="Varghese N."/>
            <person name="Submissions S."/>
        </authorList>
    </citation>
    <scope>NUCLEOTIDE SEQUENCE [LARGE SCALE GENOMIC DNA]</scope>
    <source>
        <strain evidence="2">RKEM611</strain>
    </source>
</reference>
<sequence length="266" mass="29697">MTRVWPPLLLLFTFSYEGKSQEKNEPISVPEPWLETIADRLVWSLGLGLNVPDIIPLEGMVRYDGLFAFRGFFVPSLPFDVKVEYSRGVLANQDGLAIENPDLTIDFDGVYGPQWGLEFLIFPFQESLYIGFGWSRRALSLEGRIDSNLILSSSAGSINTNSVISIEARARVVQTVNRISLGWKVPIGSIYLSFNLGYTFPEGGQSQLEMKGNIANPSAIEDISNQTIEEAERTFEADLEDQTRDDVDKVKDFEAPILGISIGMYI</sequence>
<dbReference type="Proteomes" id="UP000192907">
    <property type="component" value="Unassembled WGS sequence"/>
</dbReference>